<protein>
    <submittedName>
        <fullName evidence="2">Uncharacterized protein</fullName>
    </submittedName>
</protein>
<reference evidence="2 3" key="1">
    <citation type="submission" date="2014-11" db="EMBL/GenBank/DDBJ databases">
        <title>Genetic blueprint of the zoonotic pathogen Toxocara canis.</title>
        <authorList>
            <person name="Zhu X.-Q."/>
            <person name="Korhonen P.K."/>
            <person name="Cai H."/>
            <person name="Young N.D."/>
            <person name="Nejsum P."/>
            <person name="von Samson-Himmelstjerna G."/>
            <person name="Boag P.R."/>
            <person name="Tan P."/>
            <person name="Li Q."/>
            <person name="Min J."/>
            <person name="Yang Y."/>
            <person name="Wang X."/>
            <person name="Fang X."/>
            <person name="Hall R.S."/>
            <person name="Hofmann A."/>
            <person name="Sternberg P.W."/>
            <person name="Jex A.R."/>
            <person name="Gasser R.B."/>
        </authorList>
    </citation>
    <scope>NUCLEOTIDE SEQUENCE [LARGE SCALE GENOMIC DNA]</scope>
    <source>
        <strain evidence="2">PN_DK_2014</strain>
    </source>
</reference>
<dbReference type="Gene3D" id="2.60.20.10">
    <property type="entry name" value="Crystallins"/>
    <property type="match status" value="1"/>
</dbReference>
<dbReference type="EMBL" id="JPKZ01002161">
    <property type="protein sequence ID" value="KHN78125.1"/>
    <property type="molecule type" value="Genomic_DNA"/>
</dbReference>
<accession>A0A0B2VAW4</accession>
<evidence type="ECO:0000256" key="1">
    <source>
        <dbReference type="SAM" id="SignalP"/>
    </source>
</evidence>
<gene>
    <name evidence="2" type="ORF">Tcan_12444</name>
</gene>
<evidence type="ECO:0000313" key="2">
    <source>
        <dbReference type="EMBL" id="KHN78125.1"/>
    </source>
</evidence>
<comment type="caution">
    <text evidence="2">The sequence shown here is derived from an EMBL/GenBank/DDBJ whole genome shotgun (WGS) entry which is preliminary data.</text>
</comment>
<dbReference type="OMA" id="DIPPPIC"/>
<feature type="chain" id="PRO_5002095344" evidence="1">
    <location>
        <begin position="24"/>
        <end position="125"/>
    </location>
</feature>
<sequence length="125" mass="14358">MMILSERLWLMLSFSCIPFAVLALCPLSVDIPPPICAFLFDNKECMGSFHAVNEDTEEWNIDEIWNDRVTLAIIRPDCYLDMYDGANLTDSHRYLGGGTSEDNVYDLSWYSFANRTSSYYCQCNP</sequence>
<dbReference type="AlphaFoldDB" id="A0A0B2VAW4"/>
<dbReference type="Proteomes" id="UP000031036">
    <property type="component" value="Unassembled WGS sequence"/>
</dbReference>
<name>A0A0B2VAW4_TOXCA</name>
<keyword evidence="3" id="KW-1185">Reference proteome</keyword>
<feature type="signal peptide" evidence="1">
    <location>
        <begin position="1"/>
        <end position="23"/>
    </location>
</feature>
<organism evidence="2 3">
    <name type="scientific">Toxocara canis</name>
    <name type="common">Canine roundworm</name>
    <dbReference type="NCBI Taxonomy" id="6265"/>
    <lineage>
        <taxon>Eukaryota</taxon>
        <taxon>Metazoa</taxon>
        <taxon>Ecdysozoa</taxon>
        <taxon>Nematoda</taxon>
        <taxon>Chromadorea</taxon>
        <taxon>Rhabditida</taxon>
        <taxon>Spirurina</taxon>
        <taxon>Ascaridomorpha</taxon>
        <taxon>Ascaridoidea</taxon>
        <taxon>Toxocaridae</taxon>
        <taxon>Toxocara</taxon>
    </lineage>
</organism>
<dbReference type="OrthoDB" id="5807788at2759"/>
<keyword evidence="1" id="KW-0732">Signal</keyword>
<proteinExistence type="predicted"/>
<evidence type="ECO:0000313" key="3">
    <source>
        <dbReference type="Proteomes" id="UP000031036"/>
    </source>
</evidence>